<protein>
    <submittedName>
        <fullName evidence="3">NAD/NADP octopine/nopaline dehydrogenase family protein</fullName>
    </submittedName>
</protein>
<dbReference type="InterPro" id="IPR013332">
    <property type="entry name" value="KPR_N"/>
</dbReference>
<dbReference type="InterPro" id="IPR036291">
    <property type="entry name" value="NAD(P)-bd_dom_sf"/>
</dbReference>
<reference evidence="3 4" key="1">
    <citation type="submission" date="2020-08" db="EMBL/GenBank/DDBJ databases">
        <authorList>
            <person name="Liu C."/>
            <person name="Sun Q."/>
        </authorList>
    </citation>
    <scope>NUCLEOTIDE SEQUENCE [LARGE SCALE GENOMIC DNA]</scope>
    <source>
        <strain evidence="3 4">NSJ-18</strain>
    </source>
</reference>
<accession>A0ABR7JND8</accession>
<evidence type="ECO:0000313" key="4">
    <source>
        <dbReference type="Proteomes" id="UP000609849"/>
    </source>
</evidence>
<comment type="caution">
    <text evidence="3">The sequence shown here is derived from an EMBL/GenBank/DDBJ whole genome shotgun (WGS) entry which is preliminary data.</text>
</comment>
<sequence length="378" mass="43149">MNICIIGAGNIGTYLAAYISMKKDCKVWIHTSKPHLFKDELTLIEEEKNLEHKVKLHCVTDSLEEGVKDADYILITHPSFLIEKTIEEISNYVKPNAVIGLIPGFGGKEYFAEKLTKKGCIFFGTQRVPSIIRLEKYGECVVLKEKNPFMKISAIPSKYTEKVCSEMTDLIDIPCEPVKNYLAITLSPSNPLMHPSRLYELFEDYKHGETVYKRSPLFYEEWGDGASKMLLDLDEELGQVFESLNENNDFDEKSIEKIKIRFETEEPSVLSNKIRTAPGFKGIGSPIVACEGGYIPELSSRYFIEDIEFGLCIIKSFAELCKVETPKLDEVIVWSQKLLNKEYLLDNQLKGRDSKKLLIPQNRGINTKQQLIDFYKSL</sequence>
<dbReference type="Pfam" id="PF02317">
    <property type="entry name" value="Octopine_DH"/>
    <property type="match status" value="1"/>
</dbReference>
<organism evidence="3 4">
    <name type="scientific">Romboutsia faecis</name>
    <dbReference type="NCBI Taxonomy" id="2764597"/>
    <lineage>
        <taxon>Bacteria</taxon>
        <taxon>Bacillati</taxon>
        <taxon>Bacillota</taxon>
        <taxon>Clostridia</taxon>
        <taxon>Peptostreptococcales</taxon>
        <taxon>Peptostreptococcaceae</taxon>
        <taxon>Romboutsia</taxon>
    </lineage>
</organism>
<feature type="domain" description="Opine dehydrogenase" evidence="1">
    <location>
        <begin position="178"/>
        <end position="338"/>
    </location>
</feature>
<dbReference type="Proteomes" id="UP000609849">
    <property type="component" value="Unassembled WGS sequence"/>
</dbReference>
<evidence type="ECO:0000259" key="2">
    <source>
        <dbReference type="Pfam" id="PF02558"/>
    </source>
</evidence>
<dbReference type="Gene3D" id="1.10.1040.10">
    <property type="entry name" value="N-(1-d-carboxylethyl)-l-norvaline Dehydrogenase, domain 2"/>
    <property type="match status" value="1"/>
</dbReference>
<dbReference type="SUPFAM" id="SSF48179">
    <property type="entry name" value="6-phosphogluconate dehydrogenase C-terminal domain-like"/>
    <property type="match status" value="1"/>
</dbReference>
<dbReference type="Gene3D" id="3.40.50.720">
    <property type="entry name" value="NAD(P)-binding Rossmann-like Domain"/>
    <property type="match status" value="1"/>
</dbReference>
<dbReference type="InterPro" id="IPR003421">
    <property type="entry name" value="Opine_DH"/>
</dbReference>
<dbReference type="PANTHER" id="PTHR38015:SF1">
    <property type="entry name" value="OPINE DEHYDROGENASE DOMAIN-CONTAINING PROTEIN"/>
    <property type="match status" value="1"/>
</dbReference>
<feature type="domain" description="Ketopantoate reductase N-terminal" evidence="2">
    <location>
        <begin position="3"/>
        <end position="122"/>
    </location>
</feature>
<keyword evidence="4" id="KW-1185">Reference proteome</keyword>
<dbReference type="EMBL" id="JACRWE010000003">
    <property type="protein sequence ID" value="MBC5996405.1"/>
    <property type="molecule type" value="Genomic_DNA"/>
</dbReference>
<dbReference type="InterPro" id="IPR013328">
    <property type="entry name" value="6PGD_dom2"/>
</dbReference>
<dbReference type="RefSeq" id="WP_153972999.1">
    <property type="nucleotide sequence ID" value="NZ_JACRWE010000003.1"/>
</dbReference>
<dbReference type="InterPro" id="IPR051729">
    <property type="entry name" value="Opine/Lysopine_DH"/>
</dbReference>
<dbReference type="InterPro" id="IPR008927">
    <property type="entry name" value="6-PGluconate_DH-like_C_sf"/>
</dbReference>
<evidence type="ECO:0000313" key="3">
    <source>
        <dbReference type="EMBL" id="MBC5996405.1"/>
    </source>
</evidence>
<dbReference type="SUPFAM" id="SSF51735">
    <property type="entry name" value="NAD(P)-binding Rossmann-fold domains"/>
    <property type="match status" value="1"/>
</dbReference>
<proteinExistence type="predicted"/>
<name>A0ABR7JND8_9FIRM</name>
<gene>
    <name evidence="3" type="ORF">H8923_06485</name>
</gene>
<evidence type="ECO:0000259" key="1">
    <source>
        <dbReference type="Pfam" id="PF02317"/>
    </source>
</evidence>
<dbReference type="Pfam" id="PF02558">
    <property type="entry name" value="ApbA"/>
    <property type="match status" value="1"/>
</dbReference>
<dbReference type="PANTHER" id="PTHR38015">
    <property type="entry name" value="BLR6086 PROTEIN"/>
    <property type="match status" value="1"/>
</dbReference>